<dbReference type="InterPro" id="IPR023213">
    <property type="entry name" value="CAT-like_dom_sf"/>
</dbReference>
<dbReference type="GO" id="GO:0031177">
    <property type="term" value="F:phosphopantetheine binding"/>
    <property type="evidence" value="ECO:0007669"/>
    <property type="project" value="TreeGrafter"/>
</dbReference>
<sequence>MTSMGKADRKSLQARPLPVAHYEDKTISECLSDTFRIARDFLAKVLGIYSARVVSSTLQLGFLINTLKDPSAYMVQQSFAIHGQLDLNRFHRVWMEVAQNHPILRTKFIQTDSVEGIPFL</sequence>
<protein>
    <recommendedName>
        <fullName evidence="3">Condensation domain-containing protein</fullName>
    </recommendedName>
</protein>
<dbReference type="Gene3D" id="3.30.559.10">
    <property type="entry name" value="Chloramphenicol acetyltransferase-like domain"/>
    <property type="match status" value="1"/>
</dbReference>
<evidence type="ECO:0008006" key="3">
    <source>
        <dbReference type="Google" id="ProtNLM"/>
    </source>
</evidence>
<reference evidence="2" key="1">
    <citation type="journal article" date="2018" name="Nat. Microbiol.">
        <title>Leveraging single-cell genomics to expand the fungal tree of life.</title>
        <authorList>
            <person name="Ahrendt S.R."/>
            <person name="Quandt C.A."/>
            <person name="Ciobanu D."/>
            <person name="Clum A."/>
            <person name="Salamov A."/>
            <person name="Andreopoulos B."/>
            <person name="Cheng J.F."/>
            <person name="Woyke T."/>
            <person name="Pelin A."/>
            <person name="Henrissat B."/>
            <person name="Reynolds N.K."/>
            <person name="Benny G.L."/>
            <person name="Smith M.E."/>
            <person name="James T.Y."/>
            <person name="Grigoriev I.V."/>
        </authorList>
    </citation>
    <scope>NUCLEOTIDE SEQUENCE [LARGE SCALE GENOMIC DNA]</scope>
    <source>
        <strain evidence="2">RSA 468</strain>
    </source>
</reference>
<dbReference type="GO" id="GO:0044550">
    <property type="term" value="P:secondary metabolite biosynthetic process"/>
    <property type="evidence" value="ECO:0007669"/>
    <property type="project" value="TreeGrafter"/>
</dbReference>
<dbReference type="Proteomes" id="UP000268162">
    <property type="component" value="Unassembled WGS sequence"/>
</dbReference>
<dbReference type="EMBL" id="ML002469">
    <property type="protein sequence ID" value="RKP37619.1"/>
    <property type="molecule type" value="Genomic_DNA"/>
</dbReference>
<accession>A0A4V1J529</accession>
<name>A0A4V1J529_9FUNG</name>
<dbReference type="PANTHER" id="PTHR45527:SF1">
    <property type="entry name" value="FATTY ACID SYNTHASE"/>
    <property type="match status" value="1"/>
</dbReference>
<evidence type="ECO:0000313" key="2">
    <source>
        <dbReference type="Proteomes" id="UP000268162"/>
    </source>
</evidence>
<dbReference type="SUPFAM" id="SSF52777">
    <property type="entry name" value="CoA-dependent acyltransferases"/>
    <property type="match status" value="1"/>
</dbReference>
<gene>
    <name evidence="1" type="ORF">BJ085DRAFT_41192</name>
</gene>
<dbReference type="PANTHER" id="PTHR45527">
    <property type="entry name" value="NONRIBOSOMAL PEPTIDE SYNTHETASE"/>
    <property type="match status" value="1"/>
</dbReference>
<keyword evidence="2" id="KW-1185">Reference proteome</keyword>
<proteinExistence type="predicted"/>
<organism evidence="1 2">
    <name type="scientific">Dimargaris cristalligena</name>
    <dbReference type="NCBI Taxonomy" id="215637"/>
    <lineage>
        <taxon>Eukaryota</taxon>
        <taxon>Fungi</taxon>
        <taxon>Fungi incertae sedis</taxon>
        <taxon>Zoopagomycota</taxon>
        <taxon>Kickxellomycotina</taxon>
        <taxon>Dimargaritomycetes</taxon>
        <taxon>Dimargaritales</taxon>
        <taxon>Dimargaritaceae</taxon>
        <taxon>Dimargaris</taxon>
    </lineage>
</organism>
<dbReference type="AlphaFoldDB" id="A0A4V1J529"/>
<dbReference type="GO" id="GO:0005737">
    <property type="term" value="C:cytoplasm"/>
    <property type="evidence" value="ECO:0007669"/>
    <property type="project" value="TreeGrafter"/>
</dbReference>
<dbReference type="GO" id="GO:0043041">
    <property type="term" value="P:amino acid activation for nonribosomal peptide biosynthetic process"/>
    <property type="evidence" value="ECO:0007669"/>
    <property type="project" value="TreeGrafter"/>
</dbReference>
<evidence type="ECO:0000313" key="1">
    <source>
        <dbReference type="EMBL" id="RKP37619.1"/>
    </source>
</evidence>